<evidence type="ECO:0000313" key="2">
    <source>
        <dbReference type="Proteomes" id="UP001497516"/>
    </source>
</evidence>
<dbReference type="AlphaFoldDB" id="A0AAV2FVF4"/>
<dbReference type="EMBL" id="OZ034820">
    <property type="protein sequence ID" value="CAL1402363.1"/>
    <property type="molecule type" value="Genomic_DNA"/>
</dbReference>
<name>A0AAV2FVF4_9ROSI</name>
<proteinExistence type="predicted"/>
<keyword evidence="2" id="KW-1185">Reference proteome</keyword>
<dbReference type="Proteomes" id="UP001497516">
    <property type="component" value="Chromosome 7"/>
</dbReference>
<evidence type="ECO:0000313" key="1">
    <source>
        <dbReference type="EMBL" id="CAL1402363.1"/>
    </source>
</evidence>
<sequence>MLSCSAQFSAMISYENSCEGASGFIYHRVPQQGILARPGTDNPVSRKSPGSGFPCCRRKNKDVSPVISDLCNWREKWSIPSVLILDSSINVVPHARRRLADHPSREDSSKFSVGLSSALFLAPLNLAGGDLTDEPPLGKSHT</sequence>
<accession>A0AAV2FVF4</accession>
<reference evidence="1 2" key="1">
    <citation type="submission" date="2024-04" db="EMBL/GenBank/DDBJ databases">
        <authorList>
            <person name="Fracassetti M."/>
        </authorList>
    </citation>
    <scope>NUCLEOTIDE SEQUENCE [LARGE SCALE GENOMIC DNA]</scope>
</reference>
<organism evidence="1 2">
    <name type="scientific">Linum trigynum</name>
    <dbReference type="NCBI Taxonomy" id="586398"/>
    <lineage>
        <taxon>Eukaryota</taxon>
        <taxon>Viridiplantae</taxon>
        <taxon>Streptophyta</taxon>
        <taxon>Embryophyta</taxon>
        <taxon>Tracheophyta</taxon>
        <taxon>Spermatophyta</taxon>
        <taxon>Magnoliopsida</taxon>
        <taxon>eudicotyledons</taxon>
        <taxon>Gunneridae</taxon>
        <taxon>Pentapetalae</taxon>
        <taxon>rosids</taxon>
        <taxon>fabids</taxon>
        <taxon>Malpighiales</taxon>
        <taxon>Linaceae</taxon>
        <taxon>Linum</taxon>
    </lineage>
</organism>
<protein>
    <submittedName>
        <fullName evidence="1">Uncharacterized protein</fullName>
    </submittedName>
</protein>
<gene>
    <name evidence="1" type="ORF">LTRI10_LOCUS42369</name>
</gene>